<evidence type="ECO:0000256" key="3">
    <source>
        <dbReference type="ARBA" id="ARBA00023235"/>
    </source>
</evidence>
<dbReference type="GO" id="GO:0006006">
    <property type="term" value="P:glucose metabolic process"/>
    <property type="evidence" value="ECO:0007669"/>
    <property type="project" value="TreeGrafter"/>
</dbReference>
<organism evidence="8 9">
    <name type="scientific">[Myrmecia] bisecta</name>
    <dbReference type="NCBI Taxonomy" id="41462"/>
    <lineage>
        <taxon>Eukaryota</taxon>
        <taxon>Viridiplantae</taxon>
        <taxon>Chlorophyta</taxon>
        <taxon>core chlorophytes</taxon>
        <taxon>Trebouxiophyceae</taxon>
        <taxon>Trebouxiales</taxon>
        <taxon>Trebouxiaceae</taxon>
        <taxon>Myrmecia</taxon>
    </lineage>
</organism>
<evidence type="ECO:0000256" key="6">
    <source>
        <dbReference type="PIRSR" id="PIRSR005096-2"/>
    </source>
</evidence>
<evidence type="ECO:0000313" key="9">
    <source>
        <dbReference type="Proteomes" id="UP001489004"/>
    </source>
</evidence>
<evidence type="ECO:0000256" key="1">
    <source>
        <dbReference type="ARBA" id="ARBA00005028"/>
    </source>
</evidence>
<reference evidence="8 9" key="1">
    <citation type="journal article" date="2024" name="Nat. Commun.">
        <title>Phylogenomics reveals the evolutionary origins of lichenization in chlorophyte algae.</title>
        <authorList>
            <person name="Puginier C."/>
            <person name="Libourel C."/>
            <person name="Otte J."/>
            <person name="Skaloud P."/>
            <person name="Haon M."/>
            <person name="Grisel S."/>
            <person name="Petersen M."/>
            <person name="Berrin J.G."/>
            <person name="Delaux P.M."/>
            <person name="Dal Grande F."/>
            <person name="Keller J."/>
        </authorList>
    </citation>
    <scope>NUCLEOTIDE SEQUENCE [LARGE SCALE GENOMIC DNA]</scope>
    <source>
        <strain evidence="8 9">SAG 2043</strain>
    </source>
</reference>
<dbReference type="InterPro" id="IPR014718">
    <property type="entry name" value="GH-type_carb-bd"/>
</dbReference>
<feature type="active site" description="Proton donor" evidence="5">
    <location>
        <position position="131"/>
    </location>
</feature>
<dbReference type="Gene3D" id="2.70.98.10">
    <property type="match status" value="1"/>
</dbReference>
<accession>A0AAW1Q8N7</accession>
<dbReference type="CDD" id="cd09019">
    <property type="entry name" value="galactose_mutarotase_like"/>
    <property type="match status" value="1"/>
</dbReference>
<dbReference type="AlphaFoldDB" id="A0AAW1Q8N7"/>
<proteinExistence type="inferred from homology"/>
<dbReference type="Pfam" id="PF01263">
    <property type="entry name" value="Aldose_epim"/>
    <property type="match status" value="1"/>
</dbReference>
<feature type="active site" description="Proton acceptor" evidence="5">
    <location>
        <position position="274"/>
    </location>
</feature>
<dbReference type="Proteomes" id="UP001489004">
    <property type="component" value="Unassembled WGS sequence"/>
</dbReference>
<evidence type="ECO:0000256" key="5">
    <source>
        <dbReference type="PIRSR" id="PIRSR005096-1"/>
    </source>
</evidence>
<dbReference type="PIRSF" id="PIRSF005096">
    <property type="entry name" value="GALM"/>
    <property type="match status" value="1"/>
</dbReference>
<dbReference type="InterPro" id="IPR047215">
    <property type="entry name" value="Galactose_mutarotase-like"/>
</dbReference>
<dbReference type="InterPro" id="IPR011013">
    <property type="entry name" value="Gal_mutarotase_sf_dom"/>
</dbReference>
<dbReference type="GO" id="GO:0030246">
    <property type="term" value="F:carbohydrate binding"/>
    <property type="evidence" value="ECO:0007669"/>
    <property type="project" value="InterPro"/>
</dbReference>
<dbReference type="GO" id="GO:0004034">
    <property type="term" value="F:aldose 1-epimerase activity"/>
    <property type="evidence" value="ECO:0007669"/>
    <property type="project" value="TreeGrafter"/>
</dbReference>
<feature type="binding site" evidence="6">
    <location>
        <position position="196"/>
    </location>
    <ligand>
        <name>beta-D-galactose</name>
        <dbReference type="ChEBI" id="CHEBI:27667"/>
    </ligand>
</feature>
<evidence type="ECO:0008006" key="10">
    <source>
        <dbReference type="Google" id="ProtNLM"/>
    </source>
</evidence>
<dbReference type="PANTHER" id="PTHR10091">
    <property type="entry name" value="ALDOSE-1-EPIMERASE"/>
    <property type="match status" value="1"/>
</dbReference>
<evidence type="ECO:0000256" key="4">
    <source>
        <dbReference type="ARBA" id="ARBA00023277"/>
    </source>
</evidence>
<keyword evidence="3" id="KW-0413">Isomerase</keyword>
<comment type="similarity">
    <text evidence="2">Belongs to the aldose epimerase family.</text>
</comment>
<evidence type="ECO:0000256" key="2">
    <source>
        <dbReference type="ARBA" id="ARBA00006206"/>
    </source>
</evidence>
<dbReference type="NCBIfam" id="NF008277">
    <property type="entry name" value="PRK11055.1"/>
    <property type="match status" value="1"/>
</dbReference>
<evidence type="ECO:0000313" key="8">
    <source>
        <dbReference type="EMBL" id="KAK9816724.1"/>
    </source>
</evidence>
<comment type="pathway">
    <text evidence="1">Carbohydrate metabolism; hexose metabolism.</text>
</comment>
<dbReference type="InterPro" id="IPR015443">
    <property type="entry name" value="Aldose_1-epimerase"/>
</dbReference>
<name>A0AAW1Q8N7_9CHLO</name>
<dbReference type="GO" id="GO:0033499">
    <property type="term" value="P:galactose catabolic process via UDP-galactose, Leloir pathway"/>
    <property type="evidence" value="ECO:0007669"/>
    <property type="project" value="TreeGrafter"/>
</dbReference>
<evidence type="ECO:0000256" key="7">
    <source>
        <dbReference type="PIRSR" id="PIRSR005096-3"/>
    </source>
</evidence>
<gene>
    <name evidence="8" type="ORF">WJX72_004250</name>
</gene>
<dbReference type="EMBL" id="JALJOR010000005">
    <property type="protein sequence ID" value="KAK9816724.1"/>
    <property type="molecule type" value="Genomic_DNA"/>
</dbReference>
<sequence length="309" mass="33439">MEDIVLGFDEALPYADGRSPYFGALVGRCANRIAKGRFTLDGKTYQLAQNNDGNALHGGVNGFSRRIWNAERLESVDGQAVRFTRTSADGEEGYPGNLKVSVTYTLTEHGVLKVVMDADTDQPTLVNLAQHSYFNLGGHDSGDVLDHLLTINGDHYTPVVDAIPTGEILQLRGTPFDFSEAMTVGSRIADVPGGYDHNYVLHNMGRQAKFATKCGSVSDLPKYAATLHDPKSGRVMKVLTTAPGMQFYSGNFLGGGASGKGGVAYPKHGGLCLETQAFPDSINQPSFPAVVIRPGEQYHHEVQYHFSTR</sequence>
<protein>
    <recommendedName>
        <fullName evidence="10">Aldose 1-epimerase</fullName>
    </recommendedName>
</protein>
<dbReference type="SUPFAM" id="SSF74650">
    <property type="entry name" value="Galactose mutarotase-like"/>
    <property type="match status" value="1"/>
</dbReference>
<feature type="binding site" evidence="7">
    <location>
        <begin position="31"/>
        <end position="32"/>
    </location>
    <ligand>
        <name>beta-D-galactose</name>
        <dbReference type="ChEBI" id="CHEBI:27667"/>
    </ligand>
</feature>
<keyword evidence="4" id="KW-0119">Carbohydrate metabolism</keyword>
<dbReference type="InterPro" id="IPR008183">
    <property type="entry name" value="Aldose_1/G6P_1-epimerase"/>
</dbReference>
<dbReference type="PANTHER" id="PTHR10091:SF0">
    <property type="entry name" value="GALACTOSE MUTAROTASE"/>
    <property type="match status" value="1"/>
</dbReference>
<feature type="binding site" evidence="7">
    <location>
        <begin position="131"/>
        <end position="133"/>
    </location>
    <ligand>
        <name>beta-D-galactose</name>
        <dbReference type="ChEBI" id="CHEBI:27667"/>
    </ligand>
</feature>
<comment type="caution">
    <text evidence="8">The sequence shown here is derived from an EMBL/GenBank/DDBJ whole genome shotgun (WGS) entry which is preliminary data.</text>
</comment>
<keyword evidence="9" id="KW-1185">Reference proteome</keyword>